<dbReference type="Gene3D" id="3.20.20.70">
    <property type="entry name" value="Aldolase class I"/>
    <property type="match status" value="1"/>
</dbReference>
<dbReference type="InterPro" id="IPR013785">
    <property type="entry name" value="Aldolase_TIM"/>
</dbReference>
<reference evidence="1 2" key="1">
    <citation type="submission" date="2016-03" db="EMBL/GenBank/DDBJ databases">
        <title>Whole genome sequencing of Grifola frondosa 9006-11.</title>
        <authorList>
            <person name="Min B."/>
            <person name="Park H."/>
            <person name="Kim J.-G."/>
            <person name="Cho H."/>
            <person name="Oh Y.-L."/>
            <person name="Kong W.-S."/>
            <person name="Choi I.-G."/>
        </authorList>
    </citation>
    <scope>NUCLEOTIDE SEQUENCE [LARGE SCALE GENOMIC DNA]</scope>
    <source>
        <strain evidence="1 2">9006-11</strain>
    </source>
</reference>
<keyword evidence="2" id="KW-1185">Reference proteome</keyword>
<comment type="caution">
    <text evidence="1">The sequence shown here is derived from an EMBL/GenBank/DDBJ whole genome shotgun (WGS) entry which is preliminary data.</text>
</comment>
<name>A0A1C7MSV3_GRIFR</name>
<proteinExistence type="predicted"/>
<dbReference type="Proteomes" id="UP000092993">
    <property type="component" value="Unassembled WGS sequence"/>
</dbReference>
<sequence>MLHSEEAANDVEDDLVARIQGELLEQQELLEDPMACFGAALPLLSVPIPIDTSLSYELQRQPHAKEYFEICEHAEEVPVASSWRPSEKLMLVQLILYREGIATTEDAILAYEAGMQCIVFLNHSGRYLDTSCSGSRCPSKSSLCCVGTIPACTSRLRRWWRAHEQRAQGDHSWGEGCGRGTFIPLCILRMWPGGCREGDPDLQGECARPISVGAEDVGRVRDEYAVAGWTDAGRAHSGDRRR</sequence>
<evidence type="ECO:0000313" key="2">
    <source>
        <dbReference type="Proteomes" id="UP000092993"/>
    </source>
</evidence>
<accession>A0A1C7MSV3</accession>
<organism evidence="1 2">
    <name type="scientific">Grifola frondosa</name>
    <name type="common">Maitake</name>
    <name type="synonym">Polyporus frondosus</name>
    <dbReference type="NCBI Taxonomy" id="5627"/>
    <lineage>
        <taxon>Eukaryota</taxon>
        <taxon>Fungi</taxon>
        <taxon>Dikarya</taxon>
        <taxon>Basidiomycota</taxon>
        <taxon>Agaricomycotina</taxon>
        <taxon>Agaricomycetes</taxon>
        <taxon>Polyporales</taxon>
        <taxon>Grifolaceae</taxon>
        <taxon>Grifola</taxon>
    </lineage>
</organism>
<dbReference type="AlphaFoldDB" id="A0A1C7MSV3"/>
<gene>
    <name evidence="1" type="ORF">A0H81_01089</name>
</gene>
<evidence type="ECO:0000313" key="1">
    <source>
        <dbReference type="EMBL" id="OBZ79942.1"/>
    </source>
</evidence>
<protein>
    <submittedName>
        <fullName evidence="1">Uncharacterized protein</fullName>
    </submittedName>
</protein>
<dbReference type="EMBL" id="LUGG01000001">
    <property type="protein sequence ID" value="OBZ79942.1"/>
    <property type="molecule type" value="Genomic_DNA"/>
</dbReference>